<sequence length="141" mass="15422">MGVYRLILVGFVLVVVGCASTSESDSIDQCSNKTLGSLSKELKMMGKPESDEMAAHTVSQYVYRAAKVAAQDGYDKFALINIPLCDKPANIGVFMHDNQQELQGFMRRFGGTKGLELLGVFNTMDYQGKRYLDVRSVPGAA</sequence>
<evidence type="ECO:0008006" key="3">
    <source>
        <dbReference type="Google" id="ProtNLM"/>
    </source>
</evidence>
<dbReference type="AlphaFoldDB" id="A0A1I5VCC7"/>
<dbReference type="Proteomes" id="UP000182692">
    <property type="component" value="Unassembled WGS sequence"/>
</dbReference>
<evidence type="ECO:0000313" key="2">
    <source>
        <dbReference type="Proteomes" id="UP000182692"/>
    </source>
</evidence>
<accession>A0A1I5VCC7</accession>
<dbReference type="PROSITE" id="PS51257">
    <property type="entry name" value="PROKAR_LIPOPROTEIN"/>
    <property type="match status" value="1"/>
</dbReference>
<dbReference type="STRING" id="1121869.SAMN03084138_03897"/>
<dbReference type="GeneID" id="35873814"/>
<protein>
    <recommendedName>
        <fullName evidence="3">Lipoprotein</fullName>
    </recommendedName>
</protein>
<evidence type="ECO:0000313" key="1">
    <source>
        <dbReference type="EMBL" id="SFQ05159.1"/>
    </source>
</evidence>
<dbReference type="EMBL" id="FOWR01000037">
    <property type="protein sequence ID" value="SFQ05159.1"/>
    <property type="molecule type" value="Genomic_DNA"/>
</dbReference>
<name>A0A1I5VCC7_9GAMM</name>
<gene>
    <name evidence="1" type="ORF">SAMN03084138_03897</name>
</gene>
<organism evidence="1 2">
    <name type="scientific">Enterovibrio norvegicus DSM 15893</name>
    <dbReference type="NCBI Taxonomy" id="1121869"/>
    <lineage>
        <taxon>Bacteria</taxon>
        <taxon>Pseudomonadati</taxon>
        <taxon>Pseudomonadota</taxon>
        <taxon>Gammaproteobacteria</taxon>
        <taxon>Vibrionales</taxon>
        <taxon>Vibrionaceae</taxon>
        <taxon>Enterovibrio</taxon>
    </lineage>
</organism>
<dbReference type="OrthoDB" id="5918968at2"/>
<proteinExistence type="predicted"/>
<reference evidence="1 2" key="1">
    <citation type="submission" date="2016-10" db="EMBL/GenBank/DDBJ databases">
        <authorList>
            <person name="de Groot N.N."/>
        </authorList>
    </citation>
    <scope>NUCLEOTIDE SEQUENCE [LARGE SCALE GENOMIC DNA]</scope>
    <source>
        <strain evidence="1 2">DSM 15893</strain>
    </source>
</reference>
<dbReference type="RefSeq" id="WP_074928258.1">
    <property type="nucleotide sequence ID" value="NZ_FOWR01000037.1"/>
</dbReference>